<keyword evidence="5" id="KW-0732">Signal</keyword>
<evidence type="ECO:0000313" key="7">
    <source>
        <dbReference type="Proteomes" id="UP000061569"/>
    </source>
</evidence>
<dbReference type="PANTHER" id="PTHR24173">
    <property type="entry name" value="ANKYRIN REPEAT CONTAINING"/>
    <property type="match status" value="1"/>
</dbReference>
<dbReference type="PANTHER" id="PTHR24173:SF74">
    <property type="entry name" value="ANKYRIN REPEAT DOMAIN-CONTAINING PROTEIN 16"/>
    <property type="match status" value="1"/>
</dbReference>
<feature type="compositionally biased region" description="Pro residues" evidence="4">
    <location>
        <begin position="274"/>
        <end position="283"/>
    </location>
</feature>
<dbReference type="AlphaFoldDB" id="A0A0S2DJG9"/>
<feature type="signal peptide" evidence="5">
    <location>
        <begin position="1"/>
        <end position="38"/>
    </location>
</feature>
<evidence type="ECO:0000256" key="5">
    <source>
        <dbReference type="SAM" id="SignalP"/>
    </source>
</evidence>
<dbReference type="PATRIC" id="fig|69.6.peg.3280"/>
<dbReference type="KEGG" id="lez:GLE_3330"/>
<dbReference type="PROSITE" id="PS50088">
    <property type="entry name" value="ANK_REPEAT"/>
    <property type="match status" value="1"/>
</dbReference>
<evidence type="ECO:0000256" key="2">
    <source>
        <dbReference type="ARBA" id="ARBA00023043"/>
    </source>
</evidence>
<evidence type="ECO:0000313" key="6">
    <source>
        <dbReference type="EMBL" id="ALN58676.1"/>
    </source>
</evidence>
<evidence type="ECO:0000256" key="4">
    <source>
        <dbReference type="SAM" id="MobiDB-lite"/>
    </source>
</evidence>
<feature type="region of interest" description="Disordered" evidence="4">
    <location>
        <begin position="260"/>
        <end position="283"/>
    </location>
</feature>
<dbReference type="PROSITE" id="PS51257">
    <property type="entry name" value="PROKAR_LIPOPROTEIN"/>
    <property type="match status" value="1"/>
</dbReference>
<reference evidence="6 7" key="1">
    <citation type="submission" date="2015-11" db="EMBL/GenBank/DDBJ databases">
        <title>Genome sequences of Lysobacter enzymogenes strain C3 and Lysobacter antibioticus ATCC 29479.</title>
        <authorList>
            <person name="Kobayashi D.Y."/>
        </authorList>
    </citation>
    <scope>NUCLEOTIDE SEQUENCE [LARGE SCALE GENOMIC DNA]</scope>
    <source>
        <strain evidence="6 7">C3</strain>
    </source>
</reference>
<dbReference type="Proteomes" id="UP000061569">
    <property type="component" value="Chromosome"/>
</dbReference>
<evidence type="ECO:0000256" key="3">
    <source>
        <dbReference type="PROSITE-ProRule" id="PRU00023"/>
    </source>
</evidence>
<feature type="repeat" description="ANK" evidence="3">
    <location>
        <begin position="202"/>
        <end position="236"/>
    </location>
</feature>
<sequence>MNTHRADAAGARRGPDRAWALCAALCAALAAAAGCAGARAPEAAPALAAGRCPPKDLRTLDRPGGDALHRAVADADLAATRRALAAGSDPNGRDGYEDTALAAAVAAEVYAFRERSPRQLRELAAQDAARARAQLDIVRALLDAGADPDGRSRYGDTALIRVAGAALPIDEESFAAAAAAQRRALVALLLERGARIDQGNDRGATALMAAAGNDRLAAALVATLLGRGADPRRVDCVGRTALSIARERGRDDAAELLKGALAPATKEPAGSQPAGPPPPKINP</sequence>
<dbReference type="Pfam" id="PF12796">
    <property type="entry name" value="Ank_2"/>
    <property type="match status" value="1"/>
</dbReference>
<accession>A0A0S2DJG9</accession>
<feature type="chain" id="PRO_5006595112" evidence="5">
    <location>
        <begin position="39"/>
        <end position="283"/>
    </location>
</feature>
<evidence type="ECO:0000256" key="1">
    <source>
        <dbReference type="ARBA" id="ARBA00022737"/>
    </source>
</evidence>
<gene>
    <name evidence="6" type="ORF">GLE_3330</name>
</gene>
<dbReference type="EMBL" id="CP013140">
    <property type="protein sequence ID" value="ALN58676.1"/>
    <property type="molecule type" value="Genomic_DNA"/>
</dbReference>
<dbReference type="InterPro" id="IPR002110">
    <property type="entry name" value="Ankyrin_rpt"/>
</dbReference>
<name>A0A0S2DJG9_LYSEN</name>
<organism evidence="6 7">
    <name type="scientific">Lysobacter enzymogenes</name>
    <dbReference type="NCBI Taxonomy" id="69"/>
    <lineage>
        <taxon>Bacteria</taxon>
        <taxon>Pseudomonadati</taxon>
        <taxon>Pseudomonadota</taxon>
        <taxon>Gammaproteobacteria</taxon>
        <taxon>Lysobacterales</taxon>
        <taxon>Lysobacteraceae</taxon>
        <taxon>Lysobacter</taxon>
    </lineage>
</organism>
<proteinExistence type="predicted"/>
<protein>
    <submittedName>
        <fullName evidence="6">Ankyrin repeat-containing exported protein</fullName>
    </submittedName>
</protein>
<keyword evidence="2 3" id="KW-0040">ANK repeat</keyword>
<dbReference type="SUPFAM" id="SSF48403">
    <property type="entry name" value="Ankyrin repeat"/>
    <property type="match status" value="1"/>
</dbReference>
<dbReference type="SMART" id="SM00248">
    <property type="entry name" value="ANK"/>
    <property type="match status" value="4"/>
</dbReference>
<dbReference type="Gene3D" id="1.25.40.20">
    <property type="entry name" value="Ankyrin repeat-containing domain"/>
    <property type="match status" value="2"/>
</dbReference>
<keyword evidence="1" id="KW-0677">Repeat</keyword>
<dbReference type="InterPro" id="IPR036770">
    <property type="entry name" value="Ankyrin_rpt-contain_sf"/>
</dbReference>
<dbReference type="STRING" id="69.GLE_3330"/>